<evidence type="ECO:0000313" key="7">
    <source>
        <dbReference type="EMBL" id="KAJ8429350.1"/>
    </source>
</evidence>
<accession>A0A9Q1JQV6</accession>
<dbReference type="GO" id="GO:0005634">
    <property type="term" value="C:nucleus"/>
    <property type="evidence" value="ECO:0007669"/>
    <property type="project" value="UniProtKB-SubCell"/>
</dbReference>
<evidence type="ECO:0000313" key="8">
    <source>
        <dbReference type="Proteomes" id="UP001153076"/>
    </source>
</evidence>
<dbReference type="GO" id="GO:0043565">
    <property type="term" value="F:sequence-specific DNA binding"/>
    <property type="evidence" value="ECO:0007669"/>
    <property type="project" value="InterPro"/>
</dbReference>
<keyword evidence="8" id="KW-1185">Reference proteome</keyword>
<evidence type="ECO:0000256" key="3">
    <source>
        <dbReference type="ARBA" id="ARBA00023125"/>
    </source>
</evidence>
<comment type="subcellular location">
    <subcellularLocation>
        <location evidence="1">Nucleus</location>
    </subcellularLocation>
</comment>
<dbReference type="GO" id="GO:0003700">
    <property type="term" value="F:DNA-binding transcription factor activity"/>
    <property type="evidence" value="ECO:0007669"/>
    <property type="project" value="InterPro"/>
</dbReference>
<evidence type="ECO:0000256" key="2">
    <source>
        <dbReference type="ARBA" id="ARBA00023015"/>
    </source>
</evidence>
<organism evidence="7 8">
    <name type="scientific">Carnegiea gigantea</name>
    <dbReference type="NCBI Taxonomy" id="171969"/>
    <lineage>
        <taxon>Eukaryota</taxon>
        <taxon>Viridiplantae</taxon>
        <taxon>Streptophyta</taxon>
        <taxon>Embryophyta</taxon>
        <taxon>Tracheophyta</taxon>
        <taxon>Spermatophyta</taxon>
        <taxon>Magnoliopsida</taxon>
        <taxon>eudicotyledons</taxon>
        <taxon>Gunneridae</taxon>
        <taxon>Pentapetalae</taxon>
        <taxon>Caryophyllales</taxon>
        <taxon>Cactineae</taxon>
        <taxon>Cactaceae</taxon>
        <taxon>Cactoideae</taxon>
        <taxon>Echinocereeae</taxon>
        <taxon>Carnegiea</taxon>
    </lineage>
</organism>
<dbReference type="SUPFAM" id="SSF118290">
    <property type="entry name" value="WRKY DNA-binding domain"/>
    <property type="match status" value="1"/>
</dbReference>
<proteinExistence type="predicted"/>
<dbReference type="PANTHER" id="PTHR31282">
    <property type="entry name" value="WRKY TRANSCRIPTION FACTOR 21-RELATED"/>
    <property type="match status" value="1"/>
</dbReference>
<feature type="domain" description="WRKY" evidence="6">
    <location>
        <begin position="96"/>
        <end position="158"/>
    </location>
</feature>
<keyword evidence="2" id="KW-0805">Transcription regulation</keyword>
<protein>
    <recommendedName>
        <fullName evidence="6">WRKY domain-containing protein</fullName>
    </recommendedName>
</protein>
<gene>
    <name evidence="7" type="ORF">Cgig2_008797</name>
</gene>
<dbReference type="OrthoDB" id="2021064at2759"/>
<reference evidence="7" key="1">
    <citation type="submission" date="2022-04" db="EMBL/GenBank/DDBJ databases">
        <title>Carnegiea gigantea Genome sequencing and assembly v2.</title>
        <authorList>
            <person name="Copetti D."/>
            <person name="Sanderson M.J."/>
            <person name="Burquez A."/>
            <person name="Wojciechowski M.F."/>
        </authorList>
    </citation>
    <scope>NUCLEOTIDE SEQUENCE</scope>
    <source>
        <strain evidence="7">SGP5-SGP5p</strain>
        <tissue evidence="7">Aerial part</tissue>
    </source>
</reference>
<dbReference type="Gene3D" id="2.20.25.80">
    <property type="entry name" value="WRKY domain"/>
    <property type="match status" value="1"/>
</dbReference>
<dbReference type="EMBL" id="JAKOGI010000902">
    <property type="protein sequence ID" value="KAJ8429350.1"/>
    <property type="molecule type" value="Genomic_DNA"/>
</dbReference>
<evidence type="ECO:0000256" key="5">
    <source>
        <dbReference type="ARBA" id="ARBA00023242"/>
    </source>
</evidence>
<evidence type="ECO:0000256" key="1">
    <source>
        <dbReference type="ARBA" id="ARBA00004123"/>
    </source>
</evidence>
<comment type="caution">
    <text evidence="7">The sequence shown here is derived from an EMBL/GenBank/DDBJ whole genome shotgun (WGS) entry which is preliminary data.</text>
</comment>
<dbReference type="AlphaFoldDB" id="A0A9Q1JQV6"/>
<evidence type="ECO:0000259" key="6">
    <source>
        <dbReference type="PROSITE" id="PS50811"/>
    </source>
</evidence>
<dbReference type="Pfam" id="PF03106">
    <property type="entry name" value="WRKY"/>
    <property type="match status" value="1"/>
</dbReference>
<keyword evidence="3" id="KW-0238">DNA-binding</keyword>
<dbReference type="InterPro" id="IPR003657">
    <property type="entry name" value="WRKY_dom"/>
</dbReference>
<evidence type="ECO:0000256" key="4">
    <source>
        <dbReference type="ARBA" id="ARBA00023163"/>
    </source>
</evidence>
<dbReference type="InterPro" id="IPR036576">
    <property type="entry name" value="WRKY_dom_sf"/>
</dbReference>
<dbReference type="Proteomes" id="UP001153076">
    <property type="component" value="Unassembled WGS sequence"/>
</dbReference>
<keyword evidence="5" id="KW-0539">Nucleus</keyword>
<sequence length="213" mass="24364">MEMMVKELERGLQAAYQLHIELTQRLIEKQQQQHNNEELMASMDHHIAVILQSFQNCIARLRNPNIQDPSIPNTIPADDAECFDIARLRQSEPVVITTDLKEDGFKWRKYGKKPILSSKYPREYYKCRYTENGCRAFKYVQMICDAPTKYRVVYSGSHTCKHLLGDSPQMLNFCGSSKSSNLEPEQGHVSSECSILVPGGQDDSEKAAAYRTL</sequence>
<dbReference type="PROSITE" id="PS50811">
    <property type="entry name" value="WRKY"/>
    <property type="match status" value="1"/>
</dbReference>
<dbReference type="InterPro" id="IPR044810">
    <property type="entry name" value="WRKY_plant"/>
</dbReference>
<name>A0A9Q1JQV6_9CARY</name>
<keyword evidence="4" id="KW-0804">Transcription</keyword>
<dbReference type="SMART" id="SM00774">
    <property type="entry name" value="WRKY"/>
    <property type="match status" value="1"/>
</dbReference>